<evidence type="ECO:0000256" key="6">
    <source>
        <dbReference type="ARBA" id="ARBA00023027"/>
    </source>
</evidence>
<evidence type="ECO:0000256" key="5">
    <source>
        <dbReference type="ARBA" id="ARBA00023002"/>
    </source>
</evidence>
<dbReference type="InterPro" id="IPR012999">
    <property type="entry name" value="Pyr_OxRdtase_I_AS"/>
</dbReference>
<dbReference type="FunFam" id="3.50.50.60:FF:000025">
    <property type="entry name" value="Dihydrolipoyl dehydrogenase"/>
    <property type="match status" value="1"/>
</dbReference>
<evidence type="ECO:0000256" key="1">
    <source>
        <dbReference type="ARBA" id="ARBA00007532"/>
    </source>
</evidence>
<dbReference type="PANTHER" id="PTHR22912:SF151">
    <property type="entry name" value="DIHYDROLIPOYL DEHYDROGENASE, MITOCHONDRIAL"/>
    <property type="match status" value="1"/>
</dbReference>
<feature type="binding site" evidence="11">
    <location>
        <position position="316"/>
    </location>
    <ligand>
        <name>FAD</name>
        <dbReference type="ChEBI" id="CHEBI:57692"/>
    </ligand>
</feature>
<dbReference type="PRINTS" id="PR00411">
    <property type="entry name" value="PNDRDTASEI"/>
</dbReference>
<name>A0A927FUU4_9HYPH</name>
<evidence type="ECO:0000256" key="10">
    <source>
        <dbReference type="PIRSR" id="PIRSR000350-2"/>
    </source>
</evidence>
<dbReference type="NCBIfam" id="TIGR01350">
    <property type="entry name" value="lipoamide_DH"/>
    <property type="match status" value="1"/>
</dbReference>
<evidence type="ECO:0000256" key="11">
    <source>
        <dbReference type="PIRSR" id="PIRSR000350-3"/>
    </source>
</evidence>
<feature type="binding site" evidence="11">
    <location>
        <begin position="182"/>
        <end position="189"/>
    </location>
    <ligand>
        <name>NAD(+)</name>
        <dbReference type="ChEBI" id="CHEBI:57540"/>
    </ligand>
</feature>
<dbReference type="RefSeq" id="WP_191777040.1">
    <property type="nucleotide sequence ID" value="NZ_JACYFU010000004.1"/>
</dbReference>
<feature type="binding site" evidence="11">
    <location>
        <position position="205"/>
    </location>
    <ligand>
        <name>NAD(+)</name>
        <dbReference type="ChEBI" id="CHEBI:57540"/>
    </ligand>
</feature>
<keyword evidence="6 11" id="KW-0520">NAD</keyword>
<proteinExistence type="inferred from homology"/>
<dbReference type="Proteomes" id="UP000654108">
    <property type="component" value="Unassembled WGS sequence"/>
</dbReference>
<dbReference type="InterPro" id="IPR016156">
    <property type="entry name" value="FAD/NAD-linked_Rdtase_dimer_sf"/>
</dbReference>
<dbReference type="GO" id="GO:0050660">
    <property type="term" value="F:flavin adenine dinucleotide binding"/>
    <property type="evidence" value="ECO:0007669"/>
    <property type="project" value="InterPro"/>
</dbReference>
<feature type="binding site" evidence="11">
    <location>
        <position position="116"/>
    </location>
    <ligand>
        <name>FAD</name>
        <dbReference type="ChEBI" id="CHEBI:57692"/>
    </ligand>
</feature>
<feature type="domain" description="FAD/NAD(P)-binding" evidence="15">
    <location>
        <begin position="5"/>
        <end position="331"/>
    </location>
</feature>
<dbReference type="EMBL" id="JACYFU010000004">
    <property type="protein sequence ID" value="MBD8066715.1"/>
    <property type="molecule type" value="Genomic_DNA"/>
</dbReference>
<evidence type="ECO:0000259" key="15">
    <source>
        <dbReference type="Pfam" id="PF07992"/>
    </source>
</evidence>
<dbReference type="PROSITE" id="PS00076">
    <property type="entry name" value="PYRIDINE_REDOX_1"/>
    <property type="match status" value="1"/>
</dbReference>
<sequence length="469" mass="49312">MAEQFDLTVIGSGPGGYVCAIRAAQLGLKVAVVEKWPTLGGTCLNIGCIPSKALLHASELFEEAGHGFKSLGIDIPAPQLNLPQMMTHKSETVASNVGGVDYLFKKNKITVFRGIGSIPAVGKVLVTPQTGAQTEIATKSTVIASGSVSASLPGIEIDERSIVSSTGALALEQVPARMVVIGAGVIGLELGSVWQRLGAKVTVVEYLDRILPGMDSEVARQFQRMLQKQDIEFRLSSKVAGIDKQEDGSLKLRVEPAKGGEAETMDADIVLVAVGRKPYTDGLGLDIVGVGLDERGRVRVDNHYQTSVDGIYAIGDVIAGPMLAHKAEDEGIAVAEILAGQAGHVNYKAIPAVVYTNPEVASVGKTEDELKAEGVNYKIGKFPFTANGRAKAMLATQGFVKILADVETDRILGAHIIGKNAGEMIHELVVAMEFSGAAEDVARTTHAHPTLSEAVREAALALGDGAIHI</sequence>
<keyword evidence="11" id="KW-0547">Nucleotide-binding</keyword>
<keyword evidence="7" id="KW-1015">Disulfide bond</keyword>
<comment type="cofactor">
    <cofactor evidence="11 13">
        <name>FAD</name>
        <dbReference type="ChEBI" id="CHEBI:57692"/>
    </cofactor>
    <text evidence="11 13">Binds 1 FAD per subunit.</text>
</comment>
<comment type="miscellaneous">
    <text evidence="13">The active site is a redox-active disulfide bond.</text>
</comment>
<feature type="disulfide bond" description="Redox-active" evidence="12">
    <location>
        <begin position="43"/>
        <end position="48"/>
    </location>
</feature>
<evidence type="ECO:0000256" key="8">
    <source>
        <dbReference type="ARBA" id="ARBA00023284"/>
    </source>
</evidence>
<gene>
    <name evidence="16" type="ORF">IC608_14670</name>
</gene>
<evidence type="ECO:0000256" key="13">
    <source>
        <dbReference type="RuleBase" id="RU003692"/>
    </source>
</evidence>
<dbReference type="Pfam" id="PF02852">
    <property type="entry name" value="Pyr_redox_dim"/>
    <property type="match status" value="1"/>
</dbReference>
<accession>A0A927FUU4</accession>
<evidence type="ECO:0000256" key="9">
    <source>
        <dbReference type="ARBA" id="ARBA00049187"/>
    </source>
</evidence>
<protein>
    <recommendedName>
        <fullName evidence="2 13">Dihydrolipoyl dehydrogenase</fullName>
        <ecNumber evidence="2 13">1.8.1.4</ecNumber>
    </recommendedName>
</protein>
<comment type="similarity">
    <text evidence="1 13">Belongs to the class-I pyridine nucleotide-disulfide oxidoreductase family.</text>
</comment>
<dbReference type="GO" id="GO:0004148">
    <property type="term" value="F:dihydrolipoyl dehydrogenase (NADH) activity"/>
    <property type="evidence" value="ECO:0007669"/>
    <property type="project" value="UniProtKB-EC"/>
</dbReference>
<dbReference type="PIRSF" id="PIRSF000350">
    <property type="entry name" value="Mercury_reductase_MerA"/>
    <property type="match status" value="1"/>
</dbReference>
<dbReference type="PANTHER" id="PTHR22912">
    <property type="entry name" value="DISULFIDE OXIDOREDUCTASE"/>
    <property type="match status" value="1"/>
</dbReference>
<dbReference type="InterPro" id="IPR004099">
    <property type="entry name" value="Pyr_nucl-diS_OxRdtase_dimer"/>
</dbReference>
<dbReference type="InterPro" id="IPR023753">
    <property type="entry name" value="FAD/NAD-binding_dom"/>
</dbReference>
<keyword evidence="5 13" id="KW-0560">Oxidoreductase</keyword>
<evidence type="ECO:0000259" key="14">
    <source>
        <dbReference type="Pfam" id="PF02852"/>
    </source>
</evidence>
<reference evidence="16" key="1">
    <citation type="submission" date="2020-09" db="EMBL/GenBank/DDBJ databases">
        <title>Genome seq and assembly of Devosia sp.</title>
        <authorList>
            <person name="Chhetri G."/>
        </authorList>
    </citation>
    <scope>NUCLEOTIDE SEQUENCE</scope>
    <source>
        <strain evidence="16">PTR5</strain>
    </source>
</reference>
<dbReference type="GO" id="GO:0045333">
    <property type="term" value="P:cellular respiration"/>
    <property type="evidence" value="ECO:0007669"/>
    <property type="project" value="UniProtKB-ARBA"/>
</dbReference>
<feature type="domain" description="Pyridine nucleotide-disulphide oxidoreductase dimerisation" evidence="14">
    <location>
        <begin position="350"/>
        <end position="459"/>
    </location>
</feature>
<comment type="catalytic activity">
    <reaction evidence="9 13">
        <text>N(6)-[(R)-dihydrolipoyl]-L-lysyl-[protein] + NAD(+) = N(6)-[(R)-lipoyl]-L-lysyl-[protein] + NADH + H(+)</text>
        <dbReference type="Rhea" id="RHEA:15045"/>
        <dbReference type="Rhea" id="RHEA-COMP:10474"/>
        <dbReference type="Rhea" id="RHEA-COMP:10475"/>
        <dbReference type="ChEBI" id="CHEBI:15378"/>
        <dbReference type="ChEBI" id="CHEBI:57540"/>
        <dbReference type="ChEBI" id="CHEBI:57945"/>
        <dbReference type="ChEBI" id="CHEBI:83099"/>
        <dbReference type="ChEBI" id="CHEBI:83100"/>
        <dbReference type="EC" id="1.8.1.4"/>
    </reaction>
</comment>
<dbReference type="Gene3D" id="3.30.390.30">
    <property type="match status" value="1"/>
</dbReference>
<keyword evidence="3 13" id="KW-0285">Flavoprotein</keyword>
<feature type="active site" description="Proton acceptor" evidence="10">
    <location>
        <position position="448"/>
    </location>
</feature>
<keyword evidence="8 13" id="KW-0676">Redox-active center</keyword>
<feature type="binding site" evidence="11">
    <location>
        <begin position="322"/>
        <end position="325"/>
    </location>
    <ligand>
        <name>FAD</name>
        <dbReference type="ChEBI" id="CHEBI:57692"/>
    </ligand>
</feature>
<dbReference type="InterPro" id="IPR006258">
    <property type="entry name" value="Lipoamide_DH"/>
</dbReference>
<dbReference type="Gene3D" id="3.50.50.60">
    <property type="entry name" value="FAD/NAD(P)-binding domain"/>
    <property type="match status" value="2"/>
</dbReference>
<dbReference type="Pfam" id="PF07992">
    <property type="entry name" value="Pyr_redox_2"/>
    <property type="match status" value="1"/>
</dbReference>
<organism evidence="16 17">
    <name type="scientific">Devosia oryzisoli</name>
    <dbReference type="NCBI Taxonomy" id="2774138"/>
    <lineage>
        <taxon>Bacteria</taxon>
        <taxon>Pseudomonadati</taxon>
        <taxon>Pseudomonadota</taxon>
        <taxon>Alphaproteobacteria</taxon>
        <taxon>Hyphomicrobiales</taxon>
        <taxon>Devosiaceae</taxon>
        <taxon>Devosia</taxon>
    </lineage>
</organism>
<dbReference type="InterPro" id="IPR050151">
    <property type="entry name" value="Class-I_Pyr_Nuc-Dis_Oxidored"/>
</dbReference>
<evidence type="ECO:0000256" key="7">
    <source>
        <dbReference type="ARBA" id="ARBA00023157"/>
    </source>
</evidence>
<dbReference type="InterPro" id="IPR001100">
    <property type="entry name" value="Pyr_nuc-diS_OxRdtase"/>
</dbReference>
<evidence type="ECO:0000256" key="12">
    <source>
        <dbReference type="PIRSR" id="PIRSR000350-4"/>
    </source>
</evidence>
<dbReference type="GO" id="GO:0006103">
    <property type="term" value="P:2-oxoglutarate metabolic process"/>
    <property type="evidence" value="ECO:0007669"/>
    <property type="project" value="TreeGrafter"/>
</dbReference>
<dbReference type="GO" id="GO:1990234">
    <property type="term" value="C:transferase complex"/>
    <property type="evidence" value="ECO:0007669"/>
    <property type="project" value="UniProtKB-ARBA"/>
</dbReference>
<dbReference type="SUPFAM" id="SSF51905">
    <property type="entry name" value="FAD/NAD(P)-binding domain"/>
    <property type="match status" value="1"/>
</dbReference>
<evidence type="ECO:0000256" key="2">
    <source>
        <dbReference type="ARBA" id="ARBA00012608"/>
    </source>
</evidence>
<dbReference type="PRINTS" id="PR00368">
    <property type="entry name" value="FADPNR"/>
</dbReference>
<dbReference type="InterPro" id="IPR036188">
    <property type="entry name" value="FAD/NAD-bd_sf"/>
</dbReference>
<keyword evidence="4 11" id="KW-0274">FAD</keyword>
<keyword evidence="17" id="KW-1185">Reference proteome</keyword>
<dbReference type="SUPFAM" id="SSF55424">
    <property type="entry name" value="FAD/NAD-linked reductases, dimerisation (C-terminal) domain"/>
    <property type="match status" value="1"/>
</dbReference>
<feature type="binding site" evidence="11">
    <location>
        <position position="52"/>
    </location>
    <ligand>
        <name>FAD</name>
        <dbReference type="ChEBI" id="CHEBI:57692"/>
    </ligand>
</feature>
<evidence type="ECO:0000313" key="16">
    <source>
        <dbReference type="EMBL" id="MBD8066715.1"/>
    </source>
</evidence>
<evidence type="ECO:0000256" key="3">
    <source>
        <dbReference type="ARBA" id="ARBA00022630"/>
    </source>
</evidence>
<dbReference type="FunFam" id="3.30.390.30:FF:000001">
    <property type="entry name" value="Dihydrolipoyl dehydrogenase"/>
    <property type="match status" value="1"/>
</dbReference>
<feature type="binding site" evidence="11">
    <location>
        <position position="275"/>
    </location>
    <ligand>
        <name>NAD(+)</name>
        <dbReference type="ChEBI" id="CHEBI:57540"/>
    </ligand>
</feature>
<evidence type="ECO:0000313" key="17">
    <source>
        <dbReference type="Proteomes" id="UP000654108"/>
    </source>
</evidence>
<comment type="caution">
    <text evidence="16">The sequence shown here is derived from an EMBL/GenBank/DDBJ whole genome shotgun (WGS) entry which is preliminary data.</text>
</comment>
<dbReference type="EC" id="1.8.1.4" evidence="2 13"/>
<evidence type="ECO:0000256" key="4">
    <source>
        <dbReference type="ARBA" id="ARBA00022827"/>
    </source>
</evidence>
<dbReference type="GO" id="GO:0005737">
    <property type="term" value="C:cytoplasm"/>
    <property type="evidence" value="ECO:0007669"/>
    <property type="project" value="UniProtKB-ARBA"/>
</dbReference>
<dbReference type="AlphaFoldDB" id="A0A927FUU4"/>